<keyword evidence="1" id="KW-1277">Toxin-antitoxin system</keyword>
<protein>
    <recommendedName>
        <fullName evidence="3">RelE/StbE replicon stabilization toxin</fullName>
    </recommendedName>
</protein>
<accession>A0A6J4ILX1</accession>
<dbReference type="InterPro" id="IPR007712">
    <property type="entry name" value="RelE/ParE_toxin"/>
</dbReference>
<dbReference type="SUPFAM" id="SSF143011">
    <property type="entry name" value="RelE-like"/>
    <property type="match status" value="1"/>
</dbReference>
<evidence type="ECO:0000256" key="1">
    <source>
        <dbReference type="ARBA" id="ARBA00022649"/>
    </source>
</evidence>
<evidence type="ECO:0008006" key="3">
    <source>
        <dbReference type="Google" id="ProtNLM"/>
    </source>
</evidence>
<organism evidence="2">
    <name type="scientific">uncultured Chthoniobacterales bacterium</name>
    <dbReference type="NCBI Taxonomy" id="1836801"/>
    <lineage>
        <taxon>Bacteria</taxon>
        <taxon>Pseudomonadati</taxon>
        <taxon>Verrucomicrobiota</taxon>
        <taxon>Spartobacteria</taxon>
        <taxon>Chthoniobacterales</taxon>
        <taxon>environmental samples</taxon>
    </lineage>
</organism>
<dbReference type="Gene3D" id="3.30.2310.20">
    <property type="entry name" value="RelE-like"/>
    <property type="match status" value="1"/>
</dbReference>
<sequence length="87" mass="9986">MSAATQIYYAGFDAVFLKLPPHLQRRIEAQIDAIGAALATYPHHRLKGSNRFRARSGDHRLIYTFDVEQNAIHLLAVGHRREIYRTI</sequence>
<dbReference type="AlphaFoldDB" id="A0A6J4ILX1"/>
<reference evidence="2" key="1">
    <citation type="submission" date="2020-02" db="EMBL/GenBank/DDBJ databases">
        <authorList>
            <person name="Meier V. D."/>
        </authorList>
    </citation>
    <scope>NUCLEOTIDE SEQUENCE</scope>
    <source>
        <strain evidence="2">AVDCRST_MAG42</strain>
    </source>
</reference>
<proteinExistence type="predicted"/>
<name>A0A6J4ILX1_9BACT</name>
<dbReference type="Pfam" id="PF05016">
    <property type="entry name" value="ParE_toxin"/>
    <property type="match status" value="1"/>
</dbReference>
<evidence type="ECO:0000313" key="2">
    <source>
        <dbReference type="EMBL" id="CAA9256182.1"/>
    </source>
</evidence>
<dbReference type="EMBL" id="CADCTA010000087">
    <property type="protein sequence ID" value="CAA9256182.1"/>
    <property type="molecule type" value="Genomic_DNA"/>
</dbReference>
<gene>
    <name evidence="2" type="ORF">AVDCRST_MAG42-2488</name>
</gene>
<dbReference type="InterPro" id="IPR035093">
    <property type="entry name" value="RelE/ParE_toxin_dom_sf"/>
</dbReference>